<keyword evidence="2 5" id="KW-0808">Transferase</keyword>
<dbReference type="InterPro" id="IPR036230">
    <property type="entry name" value="LeuA_allosteric_dom_sf"/>
</dbReference>
<dbReference type="SMART" id="SM00917">
    <property type="entry name" value="LeuA_dimer"/>
    <property type="match status" value="1"/>
</dbReference>
<comment type="caution">
    <text evidence="5">The sequence shown here is derived from an EMBL/GenBank/DDBJ whole genome shotgun (WGS) entry which is preliminary data.</text>
</comment>
<dbReference type="GO" id="GO:0003852">
    <property type="term" value="F:2-isopropylmalate synthase activity"/>
    <property type="evidence" value="ECO:0007669"/>
    <property type="project" value="UniProtKB-EC"/>
</dbReference>
<dbReference type="Proteomes" id="UP000480266">
    <property type="component" value="Unassembled WGS sequence"/>
</dbReference>
<dbReference type="SUPFAM" id="SSF110921">
    <property type="entry name" value="2-isopropylmalate synthase LeuA, allosteric (dimerisation) domain"/>
    <property type="match status" value="1"/>
</dbReference>
<dbReference type="AlphaFoldDB" id="A0A7C9RFN0"/>
<protein>
    <submittedName>
        <fullName evidence="5">2-isopropylmalate synthase</fullName>
        <ecNumber evidence="5">2.3.3.13</ecNumber>
    </submittedName>
</protein>
<evidence type="ECO:0000256" key="2">
    <source>
        <dbReference type="ARBA" id="ARBA00022679"/>
    </source>
</evidence>
<dbReference type="Pfam" id="PF08502">
    <property type="entry name" value="LeuA_dimer"/>
    <property type="match status" value="1"/>
</dbReference>
<sequence>ALADRKKDIYDEDIEALVDQEIAESHDRIHLVSLTVIAGTHGPQRATMKLDIEGQIKIEEAEGNGPVDATFNCIKSLVPNEAKLELYQVHAVTAGTDAQAEVSVRLSQGGRSVTARAADPDTLVASAKAYLSALNKIVMKKQRDMPAVAAAGH</sequence>
<gene>
    <name evidence="5" type="ORF">G4V63_13440</name>
</gene>
<keyword evidence="5" id="KW-0012">Acyltransferase</keyword>
<keyword evidence="6" id="KW-1185">Reference proteome</keyword>
<organism evidence="5 6">
    <name type="scientific">Candidatus Afipia apatlaquensis</name>
    <dbReference type="NCBI Taxonomy" id="2712852"/>
    <lineage>
        <taxon>Bacteria</taxon>
        <taxon>Pseudomonadati</taxon>
        <taxon>Pseudomonadota</taxon>
        <taxon>Alphaproteobacteria</taxon>
        <taxon>Hyphomicrobiales</taxon>
        <taxon>Nitrobacteraceae</taxon>
        <taxon>Afipia</taxon>
    </lineage>
</organism>
<dbReference type="EC" id="2.3.3.13" evidence="5"/>
<dbReference type="GO" id="GO:0009098">
    <property type="term" value="P:L-leucine biosynthetic process"/>
    <property type="evidence" value="ECO:0007669"/>
    <property type="project" value="InterPro"/>
</dbReference>
<keyword evidence="1" id="KW-0028">Amino-acid biosynthesis</keyword>
<dbReference type="FunFam" id="3.30.160.270:FF:000003">
    <property type="entry name" value="2-isopropylmalate synthase"/>
    <property type="match status" value="1"/>
</dbReference>
<reference evidence="5" key="1">
    <citation type="submission" date="2020-02" db="EMBL/GenBank/DDBJ databases">
        <title>Draft genome sequence of Candidatus Afipia apatlaquensis IBT-C3, a potential strain for decolorization of textile dyes.</title>
        <authorList>
            <person name="Sanchez-Reyes A."/>
            <person name="Breton-Deval L."/>
            <person name="Mangelson H."/>
            <person name="Sanchez-Flores A."/>
        </authorList>
    </citation>
    <scope>NUCLEOTIDE SEQUENCE [LARGE SCALE GENOMIC DNA]</scope>
    <source>
        <strain evidence="5">IBT-C3</strain>
    </source>
</reference>
<dbReference type="Gene3D" id="3.30.160.270">
    <property type="match status" value="1"/>
</dbReference>
<evidence type="ECO:0000256" key="1">
    <source>
        <dbReference type="ARBA" id="ARBA00022605"/>
    </source>
</evidence>
<evidence type="ECO:0000313" key="5">
    <source>
        <dbReference type="EMBL" id="NGX96179.1"/>
    </source>
</evidence>
<accession>A0A7C9RFN0</accession>
<proteinExistence type="predicted"/>
<keyword evidence="3" id="KW-0100">Branched-chain amino acid biosynthesis</keyword>
<evidence type="ECO:0000313" key="6">
    <source>
        <dbReference type="Proteomes" id="UP000480266"/>
    </source>
</evidence>
<dbReference type="EMBL" id="JAAMRR010000705">
    <property type="protein sequence ID" value="NGX96179.1"/>
    <property type="molecule type" value="Genomic_DNA"/>
</dbReference>
<feature type="domain" description="2-isopropylmalate synthase LeuA allosteric (dimerisation)" evidence="4">
    <location>
        <begin position="8"/>
        <end position="138"/>
    </location>
</feature>
<evidence type="ECO:0000256" key="3">
    <source>
        <dbReference type="ARBA" id="ARBA00023304"/>
    </source>
</evidence>
<feature type="non-terminal residue" evidence="5">
    <location>
        <position position="1"/>
    </location>
</feature>
<name>A0A7C9RFN0_9BRAD</name>
<evidence type="ECO:0000259" key="4">
    <source>
        <dbReference type="SMART" id="SM00917"/>
    </source>
</evidence>
<dbReference type="InterPro" id="IPR013709">
    <property type="entry name" value="2-isopropylmalate_synth_dimer"/>
</dbReference>